<proteinExistence type="predicted"/>
<organism evidence="3 4">
    <name type="scientific">Polycladospora coralii</name>
    <dbReference type="NCBI Taxonomy" id="2771432"/>
    <lineage>
        <taxon>Bacteria</taxon>
        <taxon>Bacillati</taxon>
        <taxon>Bacillota</taxon>
        <taxon>Bacilli</taxon>
        <taxon>Bacillales</taxon>
        <taxon>Thermoactinomycetaceae</taxon>
        <taxon>Polycladospora</taxon>
    </lineage>
</organism>
<dbReference type="Pfam" id="PF10335">
    <property type="entry name" value="DUF294_C"/>
    <property type="match status" value="1"/>
</dbReference>
<dbReference type="Pfam" id="PF03445">
    <property type="entry name" value="DUF294"/>
    <property type="match status" value="1"/>
</dbReference>
<feature type="domain" description="DUF294" evidence="2">
    <location>
        <begin position="213"/>
        <end position="344"/>
    </location>
</feature>
<dbReference type="GO" id="GO:0008773">
    <property type="term" value="F:[protein-PII] uridylyltransferase activity"/>
    <property type="evidence" value="ECO:0007669"/>
    <property type="project" value="InterPro"/>
</dbReference>
<evidence type="ECO:0000259" key="2">
    <source>
        <dbReference type="Pfam" id="PF10335"/>
    </source>
</evidence>
<accession>A0A926RV81</accession>
<dbReference type="CDD" id="cd05401">
    <property type="entry name" value="NT_GlnE_GlnD_like"/>
    <property type="match status" value="1"/>
</dbReference>
<gene>
    <name evidence="3" type="ORF">IC620_16360</name>
</gene>
<feature type="domain" description="Protein-PII uridylyltransferase N-terminal" evidence="1">
    <location>
        <begin position="53"/>
        <end position="173"/>
    </location>
</feature>
<evidence type="ECO:0000313" key="3">
    <source>
        <dbReference type="EMBL" id="MBD1373918.1"/>
    </source>
</evidence>
<dbReference type="InterPro" id="IPR018821">
    <property type="entry name" value="DUF294_put_nucleoTrafse_sb-bd"/>
</dbReference>
<dbReference type="EMBL" id="JACXAH010000046">
    <property type="protein sequence ID" value="MBD1373918.1"/>
    <property type="molecule type" value="Genomic_DNA"/>
</dbReference>
<keyword evidence="4" id="KW-1185">Reference proteome</keyword>
<evidence type="ECO:0008006" key="5">
    <source>
        <dbReference type="Google" id="ProtNLM"/>
    </source>
</evidence>
<evidence type="ECO:0000259" key="1">
    <source>
        <dbReference type="Pfam" id="PF03445"/>
    </source>
</evidence>
<dbReference type="InterPro" id="IPR005105">
    <property type="entry name" value="GlnD_Uridyltrans_N"/>
</dbReference>
<protein>
    <recommendedName>
        <fullName evidence="5">Nucleotidyltransferase</fullName>
    </recommendedName>
</protein>
<dbReference type="RefSeq" id="WP_191142865.1">
    <property type="nucleotide sequence ID" value="NZ_JACXAH010000046.1"/>
</dbReference>
<sequence length="359" mass="41849">MPTGVVNEAYQQVCSRIQQAKTTSELLQIHDEMPRYIQICFLQTKEPGAVTCQKISDWHDQMIQKVIADVQCTIQAEIGCALPSYSWVLFGSWARQETTFYTDQDNGLIYEYPVGSREEEVDTWFEKFANQVVQNLVEVGYPLCDGNVMASNHRWRGSIATWKKQLAEWLDVNSSRTQRLFMIAADMRHVYGQHQLAYELENYMISLVKKEQHFLLNTAHANANLKLPISWWGYWYKERYGAYANHINVKRGGYIQLIGVVKILSFYYAITAKSTRDRLKQIGHLNAQLQDNLDFLLTIRLRQHVYDFEHGKTPTNYILPASLEKNEERLWKKHLKSIRRLQKYAIQIISQKGLEDNGS</sequence>
<dbReference type="AlphaFoldDB" id="A0A926RV81"/>
<evidence type="ECO:0000313" key="4">
    <source>
        <dbReference type="Proteomes" id="UP000661691"/>
    </source>
</evidence>
<reference evidence="3" key="1">
    <citation type="submission" date="2020-09" db="EMBL/GenBank/DDBJ databases">
        <title>A novel bacterium of genus Hazenella, isolated from South China Sea.</title>
        <authorList>
            <person name="Huang H."/>
            <person name="Mo K."/>
            <person name="Hu Y."/>
        </authorList>
    </citation>
    <scope>NUCLEOTIDE SEQUENCE</scope>
    <source>
        <strain evidence="3">IB182357</strain>
    </source>
</reference>
<comment type="caution">
    <text evidence="3">The sequence shown here is derived from an EMBL/GenBank/DDBJ whole genome shotgun (WGS) entry which is preliminary data.</text>
</comment>
<dbReference type="Proteomes" id="UP000661691">
    <property type="component" value="Unassembled WGS sequence"/>
</dbReference>
<name>A0A926RV81_9BACL</name>